<dbReference type="GO" id="GO:0003723">
    <property type="term" value="F:RNA binding"/>
    <property type="evidence" value="ECO:0007669"/>
    <property type="project" value="UniProtKB-KW"/>
</dbReference>
<dbReference type="Pfam" id="PF00588">
    <property type="entry name" value="SpoU_methylase"/>
    <property type="match status" value="1"/>
</dbReference>
<name>A0A1U8QBC9_NELNU</name>
<reference evidence="13" key="1">
    <citation type="submission" date="2025-08" db="UniProtKB">
        <authorList>
            <consortium name="RefSeq"/>
        </authorList>
    </citation>
    <scope>IDENTIFICATION</scope>
</reference>
<evidence type="ECO:0000256" key="3">
    <source>
        <dbReference type="ARBA" id="ARBA00022691"/>
    </source>
</evidence>
<dbReference type="FunCoup" id="A0A1U8QBC9">
    <property type="interactions" value="731"/>
</dbReference>
<dbReference type="CDD" id="cd18091">
    <property type="entry name" value="SpoU-like_TRM3-like"/>
    <property type="match status" value="1"/>
</dbReference>
<accession>A0A1U8QBC9</accession>
<dbReference type="OMA" id="GQEMAKC"/>
<dbReference type="Proteomes" id="UP000189703">
    <property type="component" value="Unplaced"/>
</dbReference>
<gene>
    <name evidence="13" type="primary">LOC104609816</name>
</gene>
<dbReference type="PANTHER" id="PTHR12029">
    <property type="entry name" value="RNA METHYLTRANSFERASE"/>
    <property type="match status" value="1"/>
</dbReference>
<dbReference type="InterPro" id="IPR029028">
    <property type="entry name" value="Alpha/beta_knot_MTases"/>
</dbReference>
<evidence type="ECO:0000259" key="11">
    <source>
        <dbReference type="Pfam" id="PF00588"/>
    </source>
</evidence>
<dbReference type="InterPro" id="IPR045330">
    <property type="entry name" value="TRM3/TARBP1"/>
</dbReference>
<dbReference type="InterPro" id="IPR001537">
    <property type="entry name" value="SpoU_MeTrfase"/>
</dbReference>
<proteinExistence type="predicted"/>
<dbReference type="SUPFAM" id="SSF75217">
    <property type="entry name" value="alpha/beta knot"/>
    <property type="match status" value="1"/>
</dbReference>
<sequence>MSTPIGDSMSSPVDSLTMSFGLVPPTAVPAILDCILSSTRLSPSLLFSSLLDAFSNVIKDDSKEEHEKLDSAYSSRIVSFASALCHLLKKSGTNPDSLRSFIWKGFFPVIKIYSNDYELLNQIAELLFAIVVETNTWGVLEATLVPICLMSIGHSLGMLQNEDSTIFQWDMQSIILESTDKLSYLNIEKELLLSHFGSLPLPVSCHILTSLLFSALRSHQAVHNTSEPVVANGCCAGNFAGKLLWHLCDMSIQILLQSSEHRFCAIHLLLPFVFRAFVSHSHFEIAVHGKKHVLSREYLFTKIWKCCKTLLSLGPLERRDAYNVLSLYLSSSLHMDGCEVSVCNGEDNLDLKSEKEFWDEIKRGLVDKEGFVRKQSFHILKTALSRSGGSQCCSGVSEATSFEKSSTSCGMTKRAQWAEKEAKSLGVGKIYNSASPCLNSQQRWDAFLLLYEMLEEYGTHLVEAAWTHQITLLLHFSCPHDYSLNSKIEGSYQFQMETLEGIFSWLAVLWERGFCHENPQVRCLIMQSFLGIDWKNHGEWAKLVPKSFVLGPFIQGLNDTVHHKDFGVKGIYSSTTIEGAASFFCQFSSYLCGRELVAFLFNLASVAKVESFGRAGLMALSVCIASAACGAEAPCEREAQLCENDSFNTVQVDSDSSEECVLSNCKADLLDALRLIIEGGKQHFNPNYRLRVCEKVLEVACSMMCPSDVPLEILMHFLSSLPREFTDFGGVLIFLLIFWSPGSFRGKVQKWFSGCNKKDNGSSTFSAKMQVLKSLHDFPKRFINHHYSHDTYDDEDLKAWALEAQRWTRLLFLVFTEEQHFEPIFMFLQNCGINICNQKDNLEWIPVKFLILAFSLVQELQMVQDKYTDFTMKVRSHMAVDMPQSYDELSTEETFIVSEKVRTPFLFILEDFVSFAKSACSIFWSSPIIEDLLLPCSVRGKLGGPSQRRLASSTTMAVLQAIESIRTIASISSWCARFQNDSFLGYAFTFLWRSFARIISCPTFDSEMGAEIRLASYEALVPVLKALGSAFPLWDFNSIMTNDESLLPKLEGKPLLDSWVSNFLNNINDLLAVGILARSRRAVLMNWKWHCLDSLLSIPYHAIKNGVHLCNNATFFSDAALRCIFSDIIESLENAGENSVLPMLRSVRFVLGISASERISSLVSSCDGLDIQIMWQLVHSSWLLHVSCNKRKVAPIAALLSSVLHISVFCDESMHETADNAQGPLKWFVKKILDEGGKSPRTIRLAALHLTGLWLLYPRIIKYYIKELKLLALYGSVAFDEDFEAELAEQDARTEVLLLAKSPDPELTEAFINTELYARVCVAVLFEKLADLSDGSGLMKRNEDCSAALESGKLFLLELIDSVVNDKDLSKELYKKYSAIHRRKVRAWQMLCILSRFVDEDIVQEVTSSLHICLYRNNLPAVRQYLETFAINIYLKFPFLVREQLIPIFLDYNMRTQALSSYVFIATNIILHTSEMLLQFRHLNDLLPPIIPLLTSHHHSLRGFTQLLVYHVLCKLVPELDSDVSEVPLEKKCFQSLKSYLMKNSDCMRLRASMEGFLDVFSPKASTIPAGIFTARDEESEFECVPLSLMEQVIAFLNDAREDLRCNMAKDIVTIKNESLTIGGSCNGMEILLKGYEEALPSQVPKDLSLDFQKKVTPKHESQDSDEYCQPLLAEMEKEDQLLSQVLQSRTITMERIKSSRQQLILVASLLDRIPNLAGLARTCEVFKAAGLAIADASIISDKQFQLISVTAEKWVPIIEVPPSSVKVFLERKKREGFSILGLEQTANSIPLDQYTFPKKTVLVLGREKEGIPVDIIHVLDACVEIPQLGVVRSLNVHVSGAIALWEYTRQQRSQKS</sequence>
<dbReference type="InParanoid" id="A0A1U8QBC9"/>
<keyword evidence="12" id="KW-1185">Reference proteome</keyword>
<evidence type="ECO:0000256" key="10">
    <source>
        <dbReference type="ARBA" id="ARBA00093656"/>
    </source>
</evidence>
<dbReference type="Gene3D" id="3.40.1280.10">
    <property type="match status" value="1"/>
</dbReference>
<protein>
    <recommendedName>
        <fullName evidence="9">tRNA (guanosine(18)-2'-O)-methyltransferase TARBP1</fullName>
        <ecNumber evidence="8">2.1.1.34</ecNumber>
    </recommendedName>
    <alternativeName>
        <fullName evidence="10">TAR RNA-binding protein 1</fullName>
    </alternativeName>
</protein>
<evidence type="ECO:0000256" key="7">
    <source>
        <dbReference type="ARBA" id="ARBA00093361"/>
    </source>
</evidence>
<dbReference type="InterPro" id="IPR044748">
    <property type="entry name" value="Trm3/TARBP1_C"/>
</dbReference>
<dbReference type="OrthoDB" id="241340at2759"/>
<dbReference type="GO" id="GO:0016423">
    <property type="term" value="F:tRNA (guanine) methyltransferase activity"/>
    <property type="evidence" value="ECO:0000318"/>
    <property type="project" value="GO_Central"/>
</dbReference>
<feature type="domain" description="tRNA/rRNA methyltransferase SpoU type" evidence="11">
    <location>
        <begin position="1704"/>
        <end position="1846"/>
    </location>
</feature>
<evidence type="ECO:0000256" key="9">
    <source>
        <dbReference type="ARBA" id="ARBA00093636"/>
    </source>
</evidence>
<dbReference type="FunFam" id="3.40.1280.10:FF:000010">
    <property type="entry name" value="probable methyltransferase TARBP1"/>
    <property type="match status" value="1"/>
</dbReference>
<evidence type="ECO:0000256" key="5">
    <source>
        <dbReference type="ARBA" id="ARBA00022990"/>
    </source>
</evidence>
<dbReference type="InterPro" id="IPR029026">
    <property type="entry name" value="tRNA_m1G_MTases_N"/>
</dbReference>
<dbReference type="PANTHER" id="PTHR12029:SF11">
    <property type="entry name" value="METHYLTRANSFERASE TARBP1-RELATED"/>
    <property type="match status" value="1"/>
</dbReference>
<keyword evidence="1" id="KW-0489">Methyltransferase</keyword>
<evidence type="ECO:0000256" key="8">
    <source>
        <dbReference type="ARBA" id="ARBA00093594"/>
    </source>
</evidence>
<evidence type="ECO:0000313" key="13">
    <source>
        <dbReference type="RefSeq" id="XP_019055385.1"/>
    </source>
</evidence>
<dbReference type="STRING" id="4432.A0A1U8QBC9"/>
<dbReference type="GO" id="GO:0030488">
    <property type="term" value="P:tRNA methylation"/>
    <property type="evidence" value="ECO:0000318"/>
    <property type="project" value="GO_Central"/>
</dbReference>
<comment type="catalytic activity">
    <reaction evidence="6">
        <text>guanosine(18) in tRNA + S-adenosyl-L-methionine = 2'-O-methylguanosine(18) in tRNA + S-adenosyl-L-homocysteine + H(+)</text>
        <dbReference type="Rhea" id="RHEA:20077"/>
        <dbReference type="Rhea" id="RHEA-COMP:10190"/>
        <dbReference type="Rhea" id="RHEA-COMP:10192"/>
        <dbReference type="ChEBI" id="CHEBI:15378"/>
        <dbReference type="ChEBI" id="CHEBI:57856"/>
        <dbReference type="ChEBI" id="CHEBI:59789"/>
        <dbReference type="ChEBI" id="CHEBI:74269"/>
        <dbReference type="ChEBI" id="CHEBI:74445"/>
        <dbReference type="EC" id="2.1.1.34"/>
    </reaction>
    <physiologicalReaction direction="left-to-right" evidence="6">
        <dbReference type="Rhea" id="RHEA:20078"/>
    </physiologicalReaction>
</comment>
<organism evidence="12 13">
    <name type="scientific">Nelumbo nucifera</name>
    <name type="common">Sacred lotus</name>
    <dbReference type="NCBI Taxonomy" id="4432"/>
    <lineage>
        <taxon>Eukaryota</taxon>
        <taxon>Viridiplantae</taxon>
        <taxon>Streptophyta</taxon>
        <taxon>Embryophyta</taxon>
        <taxon>Tracheophyta</taxon>
        <taxon>Spermatophyta</taxon>
        <taxon>Magnoliopsida</taxon>
        <taxon>Proteales</taxon>
        <taxon>Nelumbonaceae</taxon>
        <taxon>Nelumbo</taxon>
    </lineage>
</organism>
<dbReference type="EC" id="2.1.1.34" evidence="8"/>
<evidence type="ECO:0000313" key="12">
    <source>
        <dbReference type="Proteomes" id="UP000189703"/>
    </source>
</evidence>
<dbReference type="GeneID" id="104609816"/>
<keyword evidence="5" id="KW-0007">Acetylation</keyword>
<evidence type="ECO:0000256" key="4">
    <source>
        <dbReference type="ARBA" id="ARBA00022884"/>
    </source>
</evidence>
<evidence type="ECO:0000256" key="2">
    <source>
        <dbReference type="ARBA" id="ARBA00022679"/>
    </source>
</evidence>
<evidence type="ECO:0000256" key="6">
    <source>
        <dbReference type="ARBA" id="ARBA00093266"/>
    </source>
</evidence>
<evidence type="ECO:0000256" key="1">
    <source>
        <dbReference type="ARBA" id="ARBA00022603"/>
    </source>
</evidence>
<dbReference type="GO" id="GO:0141100">
    <property type="term" value="F:tRNA (guanine(18)-2'-O)-methyltransferase activity"/>
    <property type="evidence" value="ECO:0007669"/>
    <property type="project" value="UniProtKB-EC"/>
</dbReference>
<comment type="function">
    <text evidence="7">S-adenosyl-L-methionine-dependent 2'-O-ribose methyltransferase that catalyzes the formation of 2'-O-methylguanosine at position 18 (Gm18) in a subset of tRNA. Selectively mediates Gm18 methylation of tRNAGln-TTG/CTG and tRNASer-TGA/GCT. Gm18 modification can enhance the stability of modified tRNAs.</text>
</comment>
<keyword evidence="4" id="KW-0694">RNA-binding</keyword>
<keyword evidence="2" id="KW-0808">Transferase</keyword>
<keyword evidence="3" id="KW-0949">S-adenosyl-L-methionine</keyword>
<dbReference type="RefSeq" id="XP_019055385.1">
    <property type="nucleotide sequence ID" value="XM_019199840.1"/>
</dbReference>